<keyword evidence="11" id="KW-1185">Reference proteome</keyword>
<dbReference type="Pfam" id="PF00795">
    <property type="entry name" value="CN_hydrolase"/>
    <property type="match status" value="1"/>
</dbReference>
<keyword evidence="6 8" id="KW-0472">Membrane</keyword>
<dbReference type="InterPro" id="IPR036526">
    <property type="entry name" value="C-N_Hydrolase_sf"/>
</dbReference>
<feature type="transmembrane region" description="Helical" evidence="8">
    <location>
        <begin position="104"/>
        <end position="125"/>
    </location>
</feature>
<name>A0A7T0PWM9_9ACTO</name>
<keyword evidence="4 8" id="KW-0812">Transmembrane</keyword>
<dbReference type="SUPFAM" id="SSF56317">
    <property type="entry name" value="Carbon-nitrogen hydrolase"/>
    <property type="match status" value="1"/>
</dbReference>
<comment type="catalytic activity">
    <reaction evidence="8">
        <text>N-terminal S-1,2-diacyl-sn-glyceryl-L-cysteinyl-[lipoprotein] + a glycerophospholipid = N-acyl-S-1,2-diacyl-sn-glyceryl-L-cysteinyl-[lipoprotein] + a 2-acyl-sn-glycero-3-phospholipid + H(+)</text>
        <dbReference type="Rhea" id="RHEA:48228"/>
        <dbReference type="Rhea" id="RHEA-COMP:14681"/>
        <dbReference type="Rhea" id="RHEA-COMP:14684"/>
        <dbReference type="ChEBI" id="CHEBI:15378"/>
        <dbReference type="ChEBI" id="CHEBI:136912"/>
        <dbReference type="ChEBI" id="CHEBI:140656"/>
        <dbReference type="ChEBI" id="CHEBI:140657"/>
        <dbReference type="ChEBI" id="CHEBI:140660"/>
        <dbReference type="EC" id="2.3.1.269"/>
    </reaction>
</comment>
<evidence type="ECO:0000256" key="1">
    <source>
        <dbReference type="ARBA" id="ARBA00004651"/>
    </source>
</evidence>
<evidence type="ECO:0000256" key="4">
    <source>
        <dbReference type="ARBA" id="ARBA00022692"/>
    </source>
</evidence>
<evidence type="ECO:0000256" key="2">
    <source>
        <dbReference type="ARBA" id="ARBA00022475"/>
    </source>
</evidence>
<gene>
    <name evidence="8 10" type="primary">lnt</name>
    <name evidence="10" type="ORF">ID810_06275</name>
</gene>
<dbReference type="GO" id="GO:0016410">
    <property type="term" value="F:N-acyltransferase activity"/>
    <property type="evidence" value="ECO:0007669"/>
    <property type="project" value="UniProtKB-UniRule"/>
</dbReference>
<keyword evidence="5 8" id="KW-1133">Transmembrane helix</keyword>
<comment type="function">
    <text evidence="8">Catalyzes the phospholipid dependent N-acylation of the N-terminal cysteine of apolipoprotein, the last step in lipoprotein maturation.</text>
</comment>
<evidence type="ECO:0000259" key="9">
    <source>
        <dbReference type="PROSITE" id="PS50263"/>
    </source>
</evidence>
<comment type="similarity">
    <text evidence="8">Belongs to the CN hydrolase family. Apolipoprotein N-acyltransferase subfamily.</text>
</comment>
<evidence type="ECO:0000313" key="10">
    <source>
        <dbReference type="EMBL" id="QPL06591.1"/>
    </source>
</evidence>
<feature type="transmembrane region" description="Helical" evidence="8">
    <location>
        <begin position="179"/>
        <end position="199"/>
    </location>
</feature>
<accession>A0A7T0PWM9</accession>
<sequence length="510" mass="53093">MAGGLVAGLLLWAAFPPHDLWFLAPVALALLALTTRGRGAVEAATTSLLFGVGFFAPLLHFTHVSMGTPIGWVALTVVESLYLAAFGAAWACVSRSQMLQRWALAGRAASFAVLWCGVEELRSSWPWGGFPFGRLAFAMADSPSLPLAAYGGSVGLSLLVALTAGCLAEAVDGLRERRLLGALAAGAVTGVLVLAPLALPLASATQDGTVRVAAVQGSVAHDEEAFARALEVTDNHARATLDLAEELGEGSVDLVVWPENAADRDPREYSASAVLVEGAAQGIGAPVLVGAVPYADGVRYNDVVVWTPGQGAGDYYRKHRPVPFGEFIPLRSFIRSVTAQADRIGTDMVAGTGPHTLTVRAATQERDVVLALGICFEVAYDDVLRTGVLEGGSIIVIPTNNASFVGSSESAQQLAQGRVQAVIHGRSVVQVSTVGITAVISPRGTVVQRLDDGVQGALVADVGLRHSITVADRLGAWPATVIMVGAGLLAAAGIVSHARAQVRRRRRSGR</sequence>
<evidence type="ECO:0000256" key="7">
    <source>
        <dbReference type="ARBA" id="ARBA00023315"/>
    </source>
</evidence>
<dbReference type="UniPathway" id="UPA00666"/>
<dbReference type="AlphaFoldDB" id="A0A7T0PWM9"/>
<evidence type="ECO:0000313" key="11">
    <source>
        <dbReference type="Proteomes" id="UP000594637"/>
    </source>
</evidence>
<organism evidence="10 11">
    <name type="scientific">Actinomyces respiraculi</name>
    <dbReference type="NCBI Taxonomy" id="2744574"/>
    <lineage>
        <taxon>Bacteria</taxon>
        <taxon>Bacillati</taxon>
        <taxon>Actinomycetota</taxon>
        <taxon>Actinomycetes</taxon>
        <taxon>Actinomycetales</taxon>
        <taxon>Actinomycetaceae</taxon>
        <taxon>Actinomyces</taxon>
    </lineage>
</organism>
<reference evidence="10 11" key="1">
    <citation type="submission" date="2020-11" db="EMBL/GenBank/DDBJ databases">
        <title>Actinomyces sp. ZJ750.</title>
        <authorList>
            <person name="Zhou J."/>
        </authorList>
    </citation>
    <scope>NUCLEOTIDE SEQUENCE [LARGE SCALE GENOMIC DNA]</scope>
    <source>
        <strain evidence="10 11">ZJ750</strain>
    </source>
</reference>
<dbReference type="CDD" id="cd07571">
    <property type="entry name" value="ALP_N-acyl_transferase"/>
    <property type="match status" value="1"/>
</dbReference>
<feature type="transmembrane region" description="Helical" evidence="8">
    <location>
        <begin position="474"/>
        <end position="498"/>
    </location>
</feature>
<comment type="pathway">
    <text evidence="8">Protein modification; lipoprotein biosynthesis (N-acyl transfer).</text>
</comment>
<dbReference type="Pfam" id="PF20154">
    <property type="entry name" value="LNT_N"/>
    <property type="match status" value="1"/>
</dbReference>
<dbReference type="NCBIfam" id="TIGR00546">
    <property type="entry name" value="lnt"/>
    <property type="match status" value="1"/>
</dbReference>
<evidence type="ECO:0000256" key="6">
    <source>
        <dbReference type="ARBA" id="ARBA00023136"/>
    </source>
</evidence>
<dbReference type="PROSITE" id="PS50263">
    <property type="entry name" value="CN_HYDROLASE"/>
    <property type="match status" value="1"/>
</dbReference>
<dbReference type="InterPro" id="IPR004563">
    <property type="entry name" value="Apolipo_AcylTrfase"/>
</dbReference>
<dbReference type="GO" id="GO:0005886">
    <property type="term" value="C:plasma membrane"/>
    <property type="evidence" value="ECO:0007669"/>
    <property type="project" value="UniProtKB-SubCell"/>
</dbReference>
<comment type="subcellular location">
    <subcellularLocation>
        <location evidence="1 8">Cell membrane</location>
        <topology evidence="1 8">Multi-pass membrane protein</topology>
    </subcellularLocation>
</comment>
<dbReference type="Proteomes" id="UP000594637">
    <property type="component" value="Chromosome"/>
</dbReference>
<dbReference type="InterPro" id="IPR003010">
    <property type="entry name" value="C-N_Hydrolase"/>
</dbReference>
<keyword evidence="2 8" id="KW-1003">Cell membrane</keyword>
<feature type="domain" description="CN hydrolase" evidence="9">
    <location>
        <begin position="210"/>
        <end position="464"/>
    </location>
</feature>
<evidence type="ECO:0000256" key="5">
    <source>
        <dbReference type="ARBA" id="ARBA00022989"/>
    </source>
</evidence>
<keyword evidence="10" id="KW-0449">Lipoprotein</keyword>
<dbReference type="KEGG" id="arep:ID810_06275"/>
<evidence type="ECO:0000256" key="3">
    <source>
        <dbReference type="ARBA" id="ARBA00022679"/>
    </source>
</evidence>
<dbReference type="GO" id="GO:0042158">
    <property type="term" value="P:lipoprotein biosynthetic process"/>
    <property type="evidence" value="ECO:0007669"/>
    <property type="project" value="UniProtKB-UniRule"/>
</dbReference>
<feature type="transmembrane region" description="Helical" evidence="8">
    <location>
        <begin position="72"/>
        <end position="92"/>
    </location>
</feature>
<dbReference type="HAMAP" id="MF_01148">
    <property type="entry name" value="Lnt"/>
    <property type="match status" value="1"/>
</dbReference>
<proteinExistence type="inferred from homology"/>
<feature type="transmembrane region" description="Helical" evidence="8">
    <location>
        <begin position="145"/>
        <end position="167"/>
    </location>
</feature>
<dbReference type="PANTHER" id="PTHR38686:SF1">
    <property type="entry name" value="APOLIPOPROTEIN N-ACYLTRANSFERASE"/>
    <property type="match status" value="1"/>
</dbReference>
<dbReference type="EC" id="2.3.1.269" evidence="8"/>
<dbReference type="InterPro" id="IPR045378">
    <property type="entry name" value="LNT_N"/>
</dbReference>
<keyword evidence="3 8" id="KW-0808">Transferase</keyword>
<feature type="transmembrane region" description="Helical" evidence="8">
    <location>
        <begin position="20"/>
        <end position="36"/>
    </location>
</feature>
<evidence type="ECO:0000256" key="8">
    <source>
        <dbReference type="HAMAP-Rule" id="MF_01148"/>
    </source>
</evidence>
<dbReference type="Gene3D" id="3.60.110.10">
    <property type="entry name" value="Carbon-nitrogen hydrolase"/>
    <property type="match status" value="1"/>
</dbReference>
<keyword evidence="7 8" id="KW-0012">Acyltransferase</keyword>
<dbReference type="EMBL" id="CP063989">
    <property type="protein sequence ID" value="QPL06591.1"/>
    <property type="molecule type" value="Genomic_DNA"/>
</dbReference>
<dbReference type="PANTHER" id="PTHR38686">
    <property type="entry name" value="APOLIPOPROTEIN N-ACYLTRANSFERASE"/>
    <property type="match status" value="1"/>
</dbReference>
<protein>
    <recommendedName>
        <fullName evidence="8">Apolipoprotein N-acyltransferase</fullName>
        <shortName evidence="8">ALP N-acyltransferase</shortName>
        <ecNumber evidence="8">2.3.1.269</ecNumber>
    </recommendedName>
</protein>